<feature type="region of interest" description="Disordered" evidence="8">
    <location>
        <begin position="129"/>
        <end position="494"/>
    </location>
</feature>
<feature type="compositionally biased region" description="Basic and acidic residues" evidence="8">
    <location>
        <begin position="149"/>
        <end position="158"/>
    </location>
</feature>
<feature type="compositionally biased region" description="Polar residues" evidence="8">
    <location>
        <begin position="381"/>
        <end position="424"/>
    </location>
</feature>
<dbReference type="Pfam" id="PF08911">
    <property type="entry name" value="NUP50"/>
    <property type="match status" value="1"/>
</dbReference>
<dbReference type="PANTHER" id="PTHR38697:SF1">
    <property type="entry name" value="NUCLEAR PORE COMPLEX PROTEIN SIMILAR TO S. CEREVISIAE NUP2 (EUROFUNG)"/>
    <property type="match status" value="1"/>
</dbReference>
<feature type="compositionally biased region" description="Basic and acidic residues" evidence="8">
    <location>
        <begin position="204"/>
        <end position="226"/>
    </location>
</feature>
<feature type="compositionally biased region" description="Low complexity" evidence="8">
    <location>
        <begin position="445"/>
        <end position="461"/>
    </location>
</feature>
<proteinExistence type="predicted"/>
<dbReference type="SUPFAM" id="SSF50729">
    <property type="entry name" value="PH domain-like"/>
    <property type="match status" value="1"/>
</dbReference>
<feature type="compositionally biased region" description="Low complexity" evidence="8">
    <location>
        <begin position="429"/>
        <end position="438"/>
    </location>
</feature>
<evidence type="ECO:0000256" key="1">
    <source>
        <dbReference type="ARBA" id="ARBA00004567"/>
    </source>
</evidence>
<evidence type="ECO:0000256" key="5">
    <source>
        <dbReference type="ARBA" id="ARBA00023010"/>
    </source>
</evidence>
<dbReference type="InterPro" id="IPR000156">
    <property type="entry name" value="Ran_bind_dom"/>
</dbReference>
<protein>
    <recommendedName>
        <fullName evidence="9">RanBD1 domain-containing protein</fullName>
    </recommendedName>
</protein>
<feature type="compositionally biased region" description="Basic and acidic residues" evidence="8">
    <location>
        <begin position="177"/>
        <end position="189"/>
    </location>
</feature>
<comment type="caution">
    <text evidence="10">The sequence shown here is derived from an EMBL/GenBank/DDBJ whole genome shotgun (WGS) entry which is preliminary data.</text>
</comment>
<gene>
    <name evidence="10" type="ORF">I9W82_004189</name>
</gene>
<dbReference type="PANTHER" id="PTHR38697">
    <property type="entry name" value="NUCLEAR PORE COMPLEX PROTEIN SIMILAR TO S. CEREVISIAE NUP2 (EUROFUNG)"/>
    <property type="match status" value="1"/>
</dbReference>
<dbReference type="PROSITE" id="PS50196">
    <property type="entry name" value="RANBD1"/>
    <property type="match status" value="1"/>
</dbReference>
<name>A0A8H7ZES3_9ASCO</name>
<evidence type="ECO:0000256" key="2">
    <source>
        <dbReference type="ARBA" id="ARBA00022448"/>
    </source>
</evidence>
<keyword evidence="11" id="KW-1185">Reference proteome</keyword>
<dbReference type="Proteomes" id="UP000669133">
    <property type="component" value="Unassembled WGS sequence"/>
</dbReference>
<dbReference type="InterPro" id="IPR011993">
    <property type="entry name" value="PH-like_dom_sf"/>
</dbReference>
<feature type="compositionally biased region" description="Polar residues" evidence="8">
    <location>
        <begin position="58"/>
        <end position="74"/>
    </location>
</feature>
<feature type="domain" description="RanBD1" evidence="9">
    <location>
        <begin position="495"/>
        <end position="625"/>
    </location>
</feature>
<feature type="compositionally biased region" description="Low complexity" evidence="8">
    <location>
        <begin position="339"/>
        <end position="351"/>
    </location>
</feature>
<comment type="subcellular location">
    <subcellularLocation>
        <location evidence="1">Nucleus</location>
        <location evidence="1">Nuclear pore complex</location>
    </subcellularLocation>
</comment>
<evidence type="ECO:0000259" key="9">
    <source>
        <dbReference type="PROSITE" id="PS50196"/>
    </source>
</evidence>
<evidence type="ECO:0000313" key="10">
    <source>
        <dbReference type="EMBL" id="KAG5418661.1"/>
    </source>
</evidence>
<dbReference type="GO" id="GO:0005643">
    <property type="term" value="C:nuclear pore"/>
    <property type="evidence" value="ECO:0007669"/>
    <property type="project" value="UniProtKB-SubCell"/>
</dbReference>
<feature type="compositionally biased region" description="Polar residues" evidence="8">
    <location>
        <begin position="321"/>
        <end position="334"/>
    </location>
</feature>
<dbReference type="SMART" id="SM00160">
    <property type="entry name" value="RanBD"/>
    <property type="match status" value="1"/>
</dbReference>
<evidence type="ECO:0000256" key="7">
    <source>
        <dbReference type="ARBA" id="ARBA00023242"/>
    </source>
</evidence>
<dbReference type="GO" id="GO:0015031">
    <property type="term" value="P:protein transport"/>
    <property type="evidence" value="ECO:0007669"/>
    <property type="project" value="UniProtKB-KW"/>
</dbReference>
<dbReference type="GO" id="GO:0051028">
    <property type="term" value="P:mRNA transport"/>
    <property type="evidence" value="ECO:0007669"/>
    <property type="project" value="UniProtKB-KW"/>
</dbReference>
<dbReference type="RefSeq" id="XP_067547777.1">
    <property type="nucleotide sequence ID" value="XM_067693235.1"/>
</dbReference>
<feature type="compositionally biased region" description="Polar residues" evidence="8">
    <location>
        <begin position="356"/>
        <end position="367"/>
    </location>
</feature>
<dbReference type="OrthoDB" id="185618at2759"/>
<dbReference type="AlphaFoldDB" id="A0A8H7ZES3"/>
<dbReference type="InterPro" id="IPR053074">
    <property type="entry name" value="NPC_Nucleoporin"/>
</dbReference>
<dbReference type="GeneID" id="93652818"/>
<dbReference type="InterPro" id="IPR015007">
    <property type="entry name" value="NUP2/50/61"/>
</dbReference>
<feature type="compositionally biased region" description="Low complexity" evidence="8">
    <location>
        <begin position="167"/>
        <end position="176"/>
    </location>
</feature>
<organism evidence="10 11">
    <name type="scientific">Candida metapsilosis</name>
    <dbReference type="NCBI Taxonomy" id="273372"/>
    <lineage>
        <taxon>Eukaryota</taxon>
        <taxon>Fungi</taxon>
        <taxon>Dikarya</taxon>
        <taxon>Ascomycota</taxon>
        <taxon>Saccharomycotina</taxon>
        <taxon>Pichiomycetes</taxon>
        <taxon>Debaryomycetaceae</taxon>
        <taxon>Candida/Lodderomyces clade</taxon>
        <taxon>Candida</taxon>
    </lineage>
</organism>
<keyword evidence="3" id="KW-0509">mRNA transport</keyword>
<evidence type="ECO:0000256" key="4">
    <source>
        <dbReference type="ARBA" id="ARBA00022927"/>
    </source>
</evidence>
<keyword evidence="7" id="KW-0539">Nucleus</keyword>
<keyword evidence="5" id="KW-0811">Translocation</keyword>
<evidence type="ECO:0000256" key="3">
    <source>
        <dbReference type="ARBA" id="ARBA00022816"/>
    </source>
</evidence>
<evidence type="ECO:0000256" key="8">
    <source>
        <dbReference type="SAM" id="MobiDB-lite"/>
    </source>
</evidence>
<keyword evidence="2" id="KW-0813">Transport</keyword>
<dbReference type="Gene3D" id="2.30.29.30">
    <property type="entry name" value="Pleckstrin-homology domain (PH domain)/Phosphotyrosine-binding domain (PTB)"/>
    <property type="match status" value="1"/>
</dbReference>
<feature type="region of interest" description="Disordered" evidence="8">
    <location>
        <begin position="42"/>
        <end position="84"/>
    </location>
</feature>
<keyword evidence="6" id="KW-0906">Nuclear pore complex</keyword>
<accession>A0A8H7ZES3</accession>
<feature type="compositionally biased region" description="Polar residues" evidence="8">
    <location>
        <begin position="300"/>
        <end position="312"/>
    </location>
</feature>
<evidence type="ECO:0000313" key="11">
    <source>
        <dbReference type="Proteomes" id="UP000669133"/>
    </source>
</evidence>
<reference evidence="10 11" key="1">
    <citation type="submission" date="2020-12" db="EMBL/GenBank/DDBJ databases">
        <title>Effect of drift, selection, and recombination on the evolution of hybrid genomes in Candida yeast pathogens.</title>
        <authorList>
            <person name="Mixao V."/>
            <person name="Ksiezopolska E."/>
            <person name="Saus E."/>
            <person name="Boekhout T."/>
            <person name="Gacser A."/>
            <person name="Gabaldon T."/>
        </authorList>
    </citation>
    <scope>NUCLEOTIDE SEQUENCE [LARGE SCALE GENOMIC DNA]</scope>
    <source>
        <strain evidence="10 11">BP57</strain>
    </source>
</reference>
<feature type="compositionally biased region" description="Low complexity" evidence="8">
    <location>
        <begin position="271"/>
        <end position="285"/>
    </location>
</feature>
<feature type="compositionally biased region" description="Polar residues" evidence="8">
    <location>
        <begin position="260"/>
        <end position="270"/>
    </location>
</feature>
<feature type="compositionally biased region" description="Basic and acidic residues" evidence="8">
    <location>
        <begin position="475"/>
        <end position="485"/>
    </location>
</feature>
<dbReference type="EMBL" id="JAEOAQ010000005">
    <property type="protein sequence ID" value="KAG5418661.1"/>
    <property type="molecule type" value="Genomic_DNA"/>
</dbReference>
<evidence type="ECO:0000256" key="6">
    <source>
        <dbReference type="ARBA" id="ARBA00023132"/>
    </source>
</evidence>
<keyword evidence="4" id="KW-0653">Protein transport</keyword>
<dbReference type="CDD" id="cd13181">
    <property type="entry name" value="RanBD_NUP2"/>
    <property type="match status" value="1"/>
</dbReference>
<sequence>MGKRQATEQITREAFYDEVSEDNEERPVQATSQVLAKRKILKPRGKLGDGNGSIKKSIPQNTFQFNPAGNNAFSVSPPKADNDTNKIKALNVNFINKINEANKENAIADLTSIAEKYINYYKGIKSGQNEAKPVTEAKVDQSENESDEDEKKDIKIEGPKFSLTQKPTSSSSPFTFDPKKIAKLNAKDSDDSEDDVPIQGPTFKFDKPIEDNVFKLKGSAESKTDTSKPASGFKFGQQPAASTFGSSFGAKPTDAKNEKSGSTFSFQQANTGSSGSTQSFGSFSTEKSTPAFNFGAKTDQGATSNNTASAPTFNFGAKTDQGATSNKTASTPSFNFGAPSNTTTSTPSFNFGAKADQSSNTTVSTPAFNFGAKQDEGPSAGSENATNPVGATKPTDSNTTAKPFQFGASTNNGFGTSFTNLNQKSTEDSGSGSKFSFGQKVESATPTNSFGSSTSSTTNPFGGLGSTFQWGKQTETSKGEEKDEDKAEENEVEGNFAPVAQMNEKKEVHSGEENEEPKFTIRAKLMEFDASNTTNPYVNKGLGELKVLRNKDTTKSRIIMRADGSLRVLLNTLLSKDISYSSMGNGSLVRIPVFSEENKIVTYVVKVKTADDGKELLKTIEELKS</sequence>
<dbReference type="Pfam" id="PF00638">
    <property type="entry name" value="Ran_BP1"/>
    <property type="match status" value="1"/>
</dbReference>